<dbReference type="InterPro" id="IPR011990">
    <property type="entry name" value="TPR-like_helical_dom_sf"/>
</dbReference>
<gene>
    <name evidence="5" type="ORF">V5N11_005195</name>
</gene>
<comment type="caution">
    <text evidence="5">The sequence shown here is derived from an EMBL/GenBank/DDBJ whole genome shotgun (WGS) entry which is preliminary data.</text>
</comment>
<dbReference type="Pfam" id="PF01535">
    <property type="entry name" value="PPR"/>
    <property type="match status" value="1"/>
</dbReference>
<keyword evidence="4" id="KW-0812">Transmembrane</keyword>
<accession>A0ABD1AS35</accession>
<evidence type="ECO:0000256" key="2">
    <source>
        <dbReference type="ARBA" id="ARBA00022737"/>
    </source>
</evidence>
<dbReference type="NCBIfam" id="TIGR00756">
    <property type="entry name" value="PPR"/>
    <property type="match status" value="1"/>
</dbReference>
<dbReference type="PANTHER" id="PTHR45717">
    <property type="entry name" value="OS12G0527900 PROTEIN"/>
    <property type="match status" value="1"/>
</dbReference>
<evidence type="ECO:0000313" key="5">
    <source>
        <dbReference type="EMBL" id="KAL1209570.1"/>
    </source>
</evidence>
<evidence type="ECO:0000256" key="3">
    <source>
        <dbReference type="PROSITE-ProRule" id="PRU00708"/>
    </source>
</evidence>
<reference evidence="5 6" key="1">
    <citation type="submission" date="2024-04" db="EMBL/GenBank/DDBJ databases">
        <title>Genome assembly C_amara_ONT_v2.</title>
        <authorList>
            <person name="Yant L."/>
            <person name="Moore C."/>
            <person name="Slenker M."/>
        </authorList>
    </citation>
    <scope>NUCLEOTIDE SEQUENCE [LARGE SCALE GENOMIC DNA]</scope>
    <source>
        <tissue evidence="5">Leaf</tissue>
    </source>
</reference>
<feature type="transmembrane region" description="Helical" evidence="4">
    <location>
        <begin position="190"/>
        <end position="208"/>
    </location>
</feature>
<organism evidence="5 6">
    <name type="scientific">Cardamine amara subsp. amara</name>
    <dbReference type="NCBI Taxonomy" id="228776"/>
    <lineage>
        <taxon>Eukaryota</taxon>
        <taxon>Viridiplantae</taxon>
        <taxon>Streptophyta</taxon>
        <taxon>Embryophyta</taxon>
        <taxon>Tracheophyta</taxon>
        <taxon>Spermatophyta</taxon>
        <taxon>Magnoliopsida</taxon>
        <taxon>eudicotyledons</taxon>
        <taxon>Gunneridae</taxon>
        <taxon>Pentapetalae</taxon>
        <taxon>rosids</taxon>
        <taxon>malvids</taxon>
        <taxon>Brassicales</taxon>
        <taxon>Brassicaceae</taxon>
        <taxon>Cardamineae</taxon>
        <taxon>Cardamine</taxon>
    </lineage>
</organism>
<feature type="repeat" description="PPR" evidence="3">
    <location>
        <begin position="9"/>
        <end position="43"/>
    </location>
</feature>
<keyword evidence="4" id="KW-1133">Transmembrane helix</keyword>
<proteinExistence type="inferred from homology"/>
<evidence type="ECO:0000256" key="4">
    <source>
        <dbReference type="SAM" id="Phobius"/>
    </source>
</evidence>
<dbReference type="InterPro" id="IPR002885">
    <property type="entry name" value="PPR_rpt"/>
</dbReference>
<evidence type="ECO:0000313" key="6">
    <source>
        <dbReference type="Proteomes" id="UP001558713"/>
    </source>
</evidence>
<comment type="similarity">
    <text evidence="1">Belongs to the PPR family. P subfamily.</text>
</comment>
<dbReference type="AlphaFoldDB" id="A0ABD1AS35"/>
<dbReference type="PANTHER" id="PTHR45717:SF18">
    <property type="entry name" value="PENTACOTRIPEPTIDE-REPEAT REGION OF PRORP DOMAIN-CONTAINING PROTEIN"/>
    <property type="match status" value="1"/>
</dbReference>
<name>A0ABD1AS35_CARAN</name>
<sequence>MRELGFLLKPSPFNSMMSLYSQLGKRNMVNKLLYEMEENKVKPDNVTANIFLKAYAAVSDVNAMEMFMRTMRVDEEGIKLKRDTMVAMAKAYVEVCSEGKAIEMYGDVAGSAGEVHTLWEVCKKKGKASEEEYRRVISSLLKLDDFEGAEKIYGEWRKKAHELELVKIKIILLNFVSMILLLAALIVPFYIFPLFVSIILVVFILSSVSSL</sequence>
<dbReference type="Gene3D" id="1.25.40.10">
    <property type="entry name" value="Tetratricopeptide repeat domain"/>
    <property type="match status" value="1"/>
</dbReference>
<dbReference type="PROSITE" id="PS51375">
    <property type="entry name" value="PPR"/>
    <property type="match status" value="1"/>
</dbReference>
<keyword evidence="4" id="KW-0472">Membrane</keyword>
<dbReference type="EMBL" id="JBANAX010000414">
    <property type="protein sequence ID" value="KAL1209570.1"/>
    <property type="molecule type" value="Genomic_DNA"/>
</dbReference>
<dbReference type="Proteomes" id="UP001558713">
    <property type="component" value="Unassembled WGS sequence"/>
</dbReference>
<evidence type="ECO:0000256" key="1">
    <source>
        <dbReference type="ARBA" id="ARBA00007626"/>
    </source>
</evidence>
<keyword evidence="2" id="KW-0677">Repeat</keyword>
<keyword evidence="6" id="KW-1185">Reference proteome</keyword>
<dbReference type="GO" id="GO:0003729">
    <property type="term" value="F:mRNA binding"/>
    <property type="evidence" value="ECO:0007669"/>
    <property type="project" value="UniProtKB-ARBA"/>
</dbReference>
<dbReference type="Pfam" id="PF13041">
    <property type="entry name" value="PPR_2"/>
    <property type="match status" value="1"/>
</dbReference>
<protein>
    <submittedName>
        <fullName evidence="5">Pentatricopeptide repeat-containing protein</fullName>
    </submittedName>
</protein>